<accession>A0A392T4S2</accession>
<feature type="non-terminal residue" evidence="1">
    <location>
        <position position="35"/>
    </location>
</feature>
<name>A0A392T4S2_9FABA</name>
<evidence type="ECO:0000313" key="2">
    <source>
        <dbReference type="Proteomes" id="UP000265520"/>
    </source>
</evidence>
<comment type="caution">
    <text evidence="1">The sequence shown here is derived from an EMBL/GenBank/DDBJ whole genome shotgun (WGS) entry which is preliminary data.</text>
</comment>
<protein>
    <submittedName>
        <fullName evidence="1">Uncharacterized protein</fullName>
    </submittedName>
</protein>
<proteinExistence type="predicted"/>
<keyword evidence="2" id="KW-1185">Reference proteome</keyword>
<dbReference type="EMBL" id="LXQA010506674">
    <property type="protein sequence ID" value="MCI56078.1"/>
    <property type="molecule type" value="Genomic_DNA"/>
</dbReference>
<dbReference type="AlphaFoldDB" id="A0A392T4S2"/>
<evidence type="ECO:0000313" key="1">
    <source>
        <dbReference type="EMBL" id="MCI56078.1"/>
    </source>
</evidence>
<dbReference type="Proteomes" id="UP000265520">
    <property type="component" value="Unassembled WGS sequence"/>
</dbReference>
<reference evidence="1 2" key="1">
    <citation type="journal article" date="2018" name="Front. Plant Sci.">
        <title>Red Clover (Trifolium pratense) and Zigzag Clover (T. medium) - A Picture of Genomic Similarities and Differences.</title>
        <authorList>
            <person name="Dluhosova J."/>
            <person name="Istvanek J."/>
            <person name="Nedelnik J."/>
            <person name="Repkova J."/>
        </authorList>
    </citation>
    <scope>NUCLEOTIDE SEQUENCE [LARGE SCALE GENOMIC DNA]</scope>
    <source>
        <strain evidence="2">cv. 10/8</strain>
        <tissue evidence="1">Leaf</tissue>
    </source>
</reference>
<organism evidence="1 2">
    <name type="scientific">Trifolium medium</name>
    <dbReference type="NCBI Taxonomy" id="97028"/>
    <lineage>
        <taxon>Eukaryota</taxon>
        <taxon>Viridiplantae</taxon>
        <taxon>Streptophyta</taxon>
        <taxon>Embryophyta</taxon>
        <taxon>Tracheophyta</taxon>
        <taxon>Spermatophyta</taxon>
        <taxon>Magnoliopsida</taxon>
        <taxon>eudicotyledons</taxon>
        <taxon>Gunneridae</taxon>
        <taxon>Pentapetalae</taxon>
        <taxon>rosids</taxon>
        <taxon>fabids</taxon>
        <taxon>Fabales</taxon>
        <taxon>Fabaceae</taxon>
        <taxon>Papilionoideae</taxon>
        <taxon>50 kb inversion clade</taxon>
        <taxon>NPAAA clade</taxon>
        <taxon>Hologalegina</taxon>
        <taxon>IRL clade</taxon>
        <taxon>Trifolieae</taxon>
        <taxon>Trifolium</taxon>
    </lineage>
</organism>
<sequence length="35" mass="3850">MLGVSCWISMNQEDWRSSCCFGLPVVDPCLSLSEG</sequence>